<dbReference type="OrthoDB" id="9770329at2"/>
<accession>A0A327JKV6</accession>
<evidence type="ECO:0000256" key="4">
    <source>
        <dbReference type="ARBA" id="ARBA00023002"/>
    </source>
</evidence>
<evidence type="ECO:0000256" key="3">
    <source>
        <dbReference type="ARBA" id="ARBA00022989"/>
    </source>
</evidence>
<dbReference type="GO" id="GO:0016020">
    <property type="term" value="C:membrane"/>
    <property type="evidence" value="ECO:0007669"/>
    <property type="project" value="GOC"/>
</dbReference>
<evidence type="ECO:0000259" key="8">
    <source>
        <dbReference type="Pfam" id="PF04116"/>
    </source>
</evidence>
<feature type="transmembrane region" description="Helical" evidence="7">
    <location>
        <begin position="116"/>
        <end position="137"/>
    </location>
</feature>
<organism evidence="9 10">
    <name type="scientific">Rhodobium orientis</name>
    <dbReference type="NCBI Taxonomy" id="34017"/>
    <lineage>
        <taxon>Bacteria</taxon>
        <taxon>Pseudomonadati</taxon>
        <taxon>Pseudomonadota</taxon>
        <taxon>Alphaproteobacteria</taxon>
        <taxon>Hyphomicrobiales</taxon>
        <taxon>Rhodobiaceae</taxon>
        <taxon>Rhodobium</taxon>
    </lineage>
</organism>
<gene>
    <name evidence="9" type="ORF">CH339_11380</name>
</gene>
<evidence type="ECO:0000256" key="5">
    <source>
        <dbReference type="ARBA" id="ARBA00023098"/>
    </source>
</evidence>
<evidence type="ECO:0000256" key="2">
    <source>
        <dbReference type="ARBA" id="ARBA00022692"/>
    </source>
</evidence>
<sequence length="312" mass="35004">MDVKAFECRLLPDRGYIIKFENTFSRTTGETSVLEQIPGGEATVRIGAFVSVFAAMALWEIAAPRRPRRDTRRHRWLTNLAVVVIDSLTLRLLVPLLAVGTAAYAAENGYGLLNRIALPTVVEFVLAFVVLDFAIWLQHVAAHKIPILWRMHRMHHADIDIDVSTALRFHPVEILLSMLWKMVVVLAIGAPVGAVVLFEVVLNAMAMFNHGNVRVPAPVDAVLRRIVVTPDFHRVHHSVIHRETDSNYGFNLSVWDRLFRTYRAQPEAGHLGMTIGLAEYQSKAASGLWWCLMLPFDTGRTNGKDPSDLNKS</sequence>
<keyword evidence="3 7" id="KW-1133">Transmembrane helix</keyword>
<feature type="transmembrane region" description="Helical" evidence="7">
    <location>
        <begin position="80"/>
        <end position="104"/>
    </location>
</feature>
<reference evidence="9 10" key="1">
    <citation type="submission" date="2017-07" db="EMBL/GenBank/DDBJ databases">
        <title>Draft Genome Sequences of Select Purple Nonsulfur Bacteria.</title>
        <authorList>
            <person name="Lasarre B."/>
            <person name="Mckinlay J.B."/>
        </authorList>
    </citation>
    <scope>NUCLEOTIDE SEQUENCE [LARGE SCALE GENOMIC DNA]</scope>
    <source>
        <strain evidence="9 10">DSM 11290</strain>
    </source>
</reference>
<dbReference type="PANTHER" id="PTHR21624:SF1">
    <property type="entry name" value="ALKYLGLYCEROL MONOOXYGENASE"/>
    <property type="match status" value="1"/>
</dbReference>
<feature type="transmembrane region" description="Helical" evidence="7">
    <location>
        <begin position="42"/>
        <end position="59"/>
    </location>
</feature>
<dbReference type="GO" id="GO:0005506">
    <property type="term" value="F:iron ion binding"/>
    <property type="evidence" value="ECO:0007669"/>
    <property type="project" value="InterPro"/>
</dbReference>
<comment type="subcellular location">
    <subcellularLocation>
        <location evidence="1">Endomembrane system</location>
        <topology evidence="1">Multi-pass membrane protein</topology>
    </subcellularLocation>
</comment>
<dbReference type="GO" id="GO:0006643">
    <property type="term" value="P:membrane lipid metabolic process"/>
    <property type="evidence" value="ECO:0007669"/>
    <property type="project" value="TreeGrafter"/>
</dbReference>
<dbReference type="EMBL" id="NPEV01000022">
    <property type="protein sequence ID" value="RAI27070.1"/>
    <property type="molecule type" value="Genomic_DNA"/>
</dbReference>
<keyword evidence="4" id="KW-0560">Oxidoreductase</keyword>
<evidence type="ECO:0000313" key="9">
    <source>
        <dbReference type="EMBL" id="RAI27070.1"/>
    </source>
</evidence>
<feature type="transmembrane region" description="Helical" evidence="7">
    <location>
        <begin position="183"/>
        <end position="208"/>
    </location>
</feature>
<keyword evidence="6 7" id="KW-0472">Membrane</keyword>
<keyword evidence="5" id="KW-0443">Lipid metabolism</keyword>
<dbReference type="Proteomes" id="UP000249299">
    <property type="component" value="Unassembled WGS sequence"/>
</dbReference>
<keyword evidence="2 7" id="KW-0812">Transmembrane</keyword>
<proteinExistence type="predicted"/>
<dbReference type="GO" id="GO:0012505">
    <property type="term" value="C:endomembrane system"/>
    <property type="evidence" value="ECO:0007669"/>
    <property type="project" value="UniProtKB-SubCell"/>
</dbReference>
<dbReference type="GO" id="GO:0050479">
    <property type="term" value="F:glyceryl-ether monooxygenase activity"/>
    <property type="evidence" value="ECO:0007669"/>
    <property type="project" value="TreeGrafter"/>
</dbReference>
<feature type="domain" description="Fatty acid hydroxylase" evidence="8">
    <location>
        <begin position="124"/>
        <end position="261"/>
    </location>
</feature>
<dbReference type="GO" id="GO:0008610">
    <property type="term" value="P:lipid biosynthetic process"/>
    <property type="evidence" value="ECO:0007669"/>
    <property type="project" value="InterPro"/>
</dbReference>
<dbReference type="AlphaFoldDB" id="A0A327JKV6"/>
<comment type="caution">
    <text evidence="9">The sequence shown here is derived from an EMBL/GenBank/DDBJ whole genome shotgun (WGS) entry which is preliminary data.</text>
</comment>
<dbReference type="PANTHER" id="PTHR21624">
    <property type="entry name" value="STEROL DESATURASE-RELATED PROTEIN"/>
    <property type="match status" value="1"/>
</dbReference>
<name>A0A327JKV6_9HYPH</name>
<protein>
    <submittedName>
        <fullName evidence="9">Fatty acid hydroxylase</fullName>
    </submittedName>
</protein>
<evidence type="ECO:0000256" key="1">
    <source>
        <dbReference type="ARBA" id="ARBA00004127"/>
    </source>
</evidence>
<evidence type="ECO:0000256" key="6">
    <source>
        <dbReference type="ARBA" id="ARBA00023136"/>
    </source>
</evidence>
<keyword evidence="10" id="KW-1185">Reference proteome</keyword>
<evidence type="ECO:0000313" key="10">
    <source>
        <dbReference type="Proteomes" id="UP000249299"/>
    </source>
</evidence>
<dbReference type="InterPro" id="IPR006694">
    <property type="entry name" value="Fatty_acid_hydroxylase"/>
</dbReference>
<evidence type="ECO:0000256" key="7">
    <source>
        <dbReference type="SAM" id="Phobius"/>
    </source>
</evidence>
<dbReference type="Pfam" id="PF04116">
    <property type="entry name" value="FA_hydroxylase"/>
    <property type="match status" value="1"/>
</dbReference>
<dbReference type="InterPro" id="IPR051689">
    <property type="entry name" value="Sterol_desaturase/TMEM195"/>
</dbReference>